<reference evidence="8" key="1">
    <citation type="submission" date="2025-08" db="UniProtKB">
        <authorList>
            <consortium name="Ensembl"/>
        </authorList>
    </citation>
    <scope>IDENTIFICATION</scope>
</reference>
<feature type="binding site" evidence="6">
    <location>
        <position position="254"/>
    </location>
    <ligand>
        <name>Zn(2+)</name>
        <dbReference type="ChEBI" id="CHEBI:29105"/>
    </ligand>
</feature>
<reference evidence="8" key="2">
    <citation type="submission" date="2025-09" db="UniProtKB">
        <authorList>
            <consortium name="Ensembl"/>
        </authorList>
    </citation>
    <scope>IDENTIFICATION</scope>
</reference>
<evidence type="ECO:0000313" key="9">
    <source>
        <dbReference type="Proteomes" id="UP000265020"/>
    </source>
</evidence>
<keyword evidence="6" id="KW-0479">Metal-binding</keyword>
<evidence type="ECO:0000256" key="1">
    <source>
        <dbReference type="ARBA" id="ARBA00004141"/>
    </source>
</evidence>
<keyword evidence="9" id="KW-1185">Reference proteome</keyword>
<dbReference type="GO" id="GO:0016020">
    <property type="term" value="C:membrane"/>
    <property type="evidence" value="ECO:0007669"/>
    <property type="project" value="UniProtKB-SubCell"/>
</dbReference>
<feature type="binding site" evidence="6">
    <location>
        <position position="258"/>
    </location>
    <ligand>
        <name>Zn(2+)</name>
        <dbReference type="ChEBI" id="CHEBI:29105"/>
    </ligand>
</feature>
<evidence type="ECO:0000256" key="5">
    <source>
        <dbReference type="ARBA" id="ARBA00023136"/>
    </source>
</evidence>
<dbReference type="InterPro" id="IPR004254">
    <property type="entry name" value="AdipoR/HlyIII-related"/>
</dbReference>
<evidence type="ECO:0000256" key="4">
    <source>
        <dbReference type="ARBA" id="ARBA00022989"/>
    </source>
</evidence>
<dbReference type="Ensembl" id="ENSCVAT00000016230.1">
    <property type="protein sequence ID" value="ENSCVAP00000009738.1"/>
    <property type="gene ID" value="ENSCVAG00000011779.1"/>
</dbReference>
<name>A0A3Q2CVE5_CYPVA</name>
<evidence type="ECO:0000256" key="7">
    <source>
        <dbReference type="SAM" id="Phobius"/>
    </source>
</evidence>
<keyword evidence="5 7" id="KW-0472">Membrane</keyword>
<feature type="transmembrane region" description="Helical" evidence="7">
    <location>
        <begin position="292"/>
        <end position="318"/>
    </location>
</feature>
<dbReference type="GeneTree" id="ENSGT00940000158844"/>
<dbReference type="GO" id="GO:0046872">
    <property type="term" value="F:metal ion binding"/>
    <property type="evidence" value="ECO:0007669"/>
    <property type="project" value="UniProtKB-KW"/>
</dbReference>
<keyword evidence="4 7" id="KW-1133">Transmembrane helix</keyword>
<dbReference type="PANTHER" id="PTHR20855:SF38">
    <property type="entry name" value="MEMBRANE PROGESTIN RECEPTOR GAMMA"/>
    <property type="match status" value="1"/>
</dbReference>
<feature type="transmembrane region" description="Helical" evidence="7">
    <location>
        <begin position="219"/>
        <end position="236"/>
    </location>
</feature>
<feature type="transmembrane region" description="Helical" evidence="7">
    <location>
        <begin position="53"/>
        <end position="73"/>
    </location>
</feature>
<evidence type="ECO:0000256" key="3">
    <source>
        <dbReference type="ARBA" id="ARBA00022692"/>
    </source>
</evidence>
<feature type="binding site" evidence="6">
    <location>
        <position position="103"/>
    </location>
    <ligand>
        <name>Zn(2+)</name>
        <dbReference type="ChEBI" id="CHEBI:29105"/>
    </ligand>
</feature>
<evidence type="ECO:0000256" key="2">
    <source>
        <dbReference type="ARBA" id="ARBA00007018"/>
    </source>
</evidence>
<comment type="similarity">
    <text evidence="2">Belongs to the ADIPOR family.</text>
</comment>
<dbReference type="OMA" id="IDQMPQV"/>
<protein>
    <submittedName>
        <fullName evidence="8">Progestin and adipoQ receptor family member Va</fullName>
    </submittedName>
</protein>
<dbReference type="Pfam" id="PF03006">
    <property type="entry name" value="HlyIII"/>
    <property type="match status" value="1"/>
</dbReference>
<sequence>MLSLIKFPRVFSINQVPKVFHEDSIISGYRHPRSSATDCILSLFQMTNETLNIWTHFLPTWYFLWKLVTVVLMQQGWQDTFTWPLLVFLFSCCIYPLASSCAHTFSTMSVRARHICFFFDYGALSLYSLGSAIVYSFYIFPDKWLNSTFHQWYIPIAMANTIVCTILACYSRLPESPKFSKFFRILAFAYPYLFDNIPLFYRVFLCTGEGCTDNDTNMLHYKHIALAFITGFLFAMRFPERLAPGSFDYIGHSHQLFHVCAIIGTHFQMLAVEQDLVMRRSWLTVNSIPVSFANSVGPALLCVVLNLIIILLFSLPLLSAPACQESKREKDKKKQATKHCSCY</sequence>
<keyword evidence="3 7" id="KW-0812">Transmembrane</keyword>
<dbReference type="AlphaFoldDB" id="A0A3Q2CVE5"/>
<feature type="transmembrane region" description="Helical" evidence="7">
    <location>
        <begin position="152"/>
        <end position="170"/>
    </location>
</feature>
<dbReference type="Proteomes" id="UP000265020">
    <property type="component" value="Unassembled WGS sequence"/>
</dbReference>
<dbReference type="GO" id="GO:0038023">
    <property type="term" value="F:signaling receptor activity"/>
    <property type="evidence" value="ECO:0007669"/>
    <property type="project" value="TreeGrafter"/>
</dbReference>
<feature type="transmembrane region" description="Helical" evidence="7">
    <location>
        <begin position="182"/>
        <end position="204"/>
    </location>
</feature>
<proteinExistence type="inferred from homology"/>
<feature type="transmembrane region" description="Helical" evidence="7">
    <location>
        <begin position="85"/>
        <end position="105"/>
    </location>
</feature>
<evidence type="ECO:0000256" key="6">
    <source>
        <dbReference type="PIRSR" id="PIRSR604254-1"/>
    </source>
</evidence>
<accession>A0A3Q2CVE5</accession>
<evidence type="ECO:0000313" key="8">
    <source>
        <dbReference type="Ensembl" id="ENSCVAP00000009738.1"/>
    </source>
</evidence>
<comment type="subcellular location">
    <subcellularLocation>
        <location evidence="1">Membrane</location>
        <topology evidence="1">Multi-pass membrane protein</topology>
    </subcellularLocation>
</comment>
<feature type="transmembrane region" description="Helical" evidence="7">
    <location>
        <begin position="117"/>
        <end position="140"/>
    </location>
</feature>
<keyword evidence="6" id="KW-0862">Zinc</keyword>
<organism evidence="8 9">
    <name type="scientific">Cyprinodon variegatus</name>
    <name type="common">Sheepshead minnow</name>
    <dbReference type="NCBI Taxonomy" id="28743"/>
    <lineage>
        <taxon>Eukaryota</taxon>
        <taxon>Metazoa</taxon>
        <taxon>Chordata</taxon>
        <taxon>Craniata</taxon>
        <taxon>Vertebrata</taxon>
        <taxon>Euteleostomi</taxon>
        <taxon>Actinopterygii</taxon>
        <taxon>Neopterygii</taxon>
        <taxon>Teleostei</taxon>
        <taxon>Neoteleostei</taxon>
        <taxon>Acanthomorphata</taxon>
        <taxon>Ovalentaria</taxon>
        <taxon>Atherinomorphae</taxon>
        <taxon>Cyprinodontiformes</taxon>
        <taxon>Cyprinodontidae</taxon>
        <taxon>Cyprinodon</taxon>
    </lineage>
</organism>
<dbReference type="PANTHER" id="PTHR20855">
    <property type="entry name" value="ADIPOR/PROGESTIN RECEPTOR-RELATED"/>
    <property type="match status" value="1"/>
</dbReference>